<evidence type="ECO:0000256" key="3">
    <source>
        <dbReference type="PROSITE-ProRule" id="PRU00339"/>
    </source>
</evidence>
<organism evidence="6 7">
    <name type="scientific">Triparma verrucosa</name>
    <dbReference type="NCBI Taxonomy" id="1606542"/>
    <lineage>
        <taxon>Eukaryota</taxon>
        <taxon>Sar</taxon>
        <taxon>Stramenopiles</taxon>
        <taxon>Ochrophyta</taxon>
        <taxon>Bolidophyceae</taxon>
        <taxon>Parmales</taxon>
        <taxon>Triparmaceae</taxon>
        <taxon>Triparma</taxon>
    </lineage>
</organism>
<evidence type="ECO:0000256" key="2">
    <source>
        <dbReference type="ARBA" id="ARBA00022803"/>
    </source>
</evidence>
<protein>
    <submittedName>
        <fullName evidence="6">Uncharacterized protein</fullName>
    </submittedName>
</protein>
<dbReference type="Gene3D" id="1.25.40.10">
    <property type="entry name" value="Tetratricopeptide repeat domain"/>
    <property type="match status" value="1"/>
</dbReference>
<feature type="repeat" description="TPR" evidence="3">
    <location>
        <begin position="204"/>
        <end position="237"/>
    </location>
</feature>
<proteinExistence type="predicted"/>
<accession>A0A9W7BGI8</accession>
<dbReference type="SMART" id="SM00028">
    <property type="entry name" value="TPR"/>
    <property type="match status" value="3"/>
</dbReference>
<keyword evidence="4" id="KW-0175">Coiled coil</keyword>
<evidence type="ECO:0000313" key="7">
    <source>
        <dbReference type="Proteomes" id="UP001165160"/>
    </source>
</evidence>
<evidence type="ECO:0000313" key="6">
    <source>
        <dbReference type="EMBL" id="GMH90329.1"/>
    </source>
</evidence>
<keyword evidence="2 3" id="KW-0802">TPR repeat</keyword>
<dbReference type="EMBL" id="BRXX01000104">
    <property type="protein sequence ID" value="GMH90329.1"/>
    <property type="molecule type" value="Genomic_DNA"/>
</dbReference>
<feature type="coiled-coil region" evidence="4">
    <location>
        <begin position="246"/>
        <end position="280"/>
    </location>
</feature>
<comment type="caution">
    <text evidence="6">The sequence shown here is derived from an EMBL/GenBank/DDBJ whole genome shotgun (WGS) entry which is preliminary data.</text>
</comment>
<dbReference type="Pfam" id="PF13181">
    <property type="entry name" value="TPR_8"/>
    <property type="match status" value="2"/>
</dbReference>
<dbReference type="InterPro" id="IPR019734">
    <property type="entry name" value="TPR_rpt"/>
</dbReference>
<name>A0A9W7BGI8_9STRA</name>
<dbReference type="PANTHER" id="PTHR11242:SF0">
    <property type="entry name" value="TPR_REGION DOMAIN-CONTAINING PROTEIN"/>
    <property type="match status" value="1"/>
</dbReference>
<sequence>MKRSPLLNNTIGDGREDETEQTKVDLTFDNETADEVGEPEAYGEGHDERPVFYTPSMMLQTMNDTMGEVGGSVELKRKLDDGTLVPAQEGEKKAADLSAKMRQSAEEVLGLEFDKKVAWAGMRKAAGNKLFQGQRYQEAMDIYMTALVAISNDLKDVVESDEKISLPILLNLSMCALNLGNAGKAVAFCNHALSLESGLGKGSHKVYFRRGKGRIMTGDYKAAKEDFKKSLELCEAAAAAAVEGGVEGLEGERKAIQKELQKLQKNVQAAKVNKKKVKAAMTTAVERGNVIEISKVEADRAPAFKKRVSKFNSARKGGEREGEGEGEGWVGLLLDYVCCRRRRRERVKQA</sequence>
<dbReference type="Proteomes" id="UP001165160">
    <property type="component" value="Unassembled WGS sequence"/>
</dbReference>
<dbReference type="InterPro" id="IPR011990">
    <property type="entry name" value="TPR-like_helical_dom_sf"/>
</dbReference>
<evidence type="ECO:0000256" key="5">
    <source>
        <dbReference type="SAM" id="MobiDB-lite"/>
    </source>
</evidence>
<keyword evidence="1" id="KW-0677">Repeat</keyword>
<dbReference type="PANTHER" id="PTHR11242">
    <property type="entry name" value="ARYL HYDROCARBON RECEPTOR INTERACTING PROTEIN RELATED"/>
    <property type="match status" value="1"/>
</dbReference>
<dbReference type="InterPro" id="IPR039663">
    <property type="entry name" value="AIP/AIPL1/TTC9"/>
</dbReference>
<dbReference type="SUPFAM" id="SSF48452">
    <property type="entry name" value="TPR-like"/>
    <property type="match status" value="1"/>
</dbReference>
<evidence type="ECO:0000256" key="4">
    <source>
        <dbReference type="SAM" id="Coils"/>
    </source>
</evidence>
<feature type="region of interest" description="Disordered" evidence="5">
    <location>
        <begin position="1"/>
        <end position="49"/>
    </location>
</feature>
<evidence type="ECO:0000256" key="1">
    <source>
        <dbReference type="ARBA" id="ARBA00022737"/>
    </source>
</evidence>
<feature type="compositionally biased region" description="Polar residues" evidence="5">
    <location>
        <begin position="1"/>
        <end position="11"/>
    </location>
</feature>
<keyword evidence="7" id="KW-1185">Reference proteome</keyword>
<reference evidence="7" key="1">
    <citation type="journal article" date="2023" name="Commun. Biol.">
        <title>Genome analysis of Parmales, the sister group of diatoms, reveals the evolutionary specialization of diatoms from phago-mixotrophs to photoautotrophs.</title>
        <authorList>
            <person name="Ban H."/>
            <person name="Sato S."/>
            <person name="Yoshikawa S."/>
            <person name="Yamada K."/>
            <person name="Nakamura Y."/>
            <person name="Ichinomiya M."/>
            <person name="Sato N."/>
            <person name="Blanc-Mathieu R."/>
            <person name="Endo H."/>
            <person name="Kuwata A."/>
            <person name="Ogata H."/>
        </authorList>
    </citation>
    <scope>NUCLEOTIDE SEQUENCE [LARGE SCALE GENOMIC DNA]</scope>
    <source>
        <strain evidence="7">NIES 3699</strain>
    </source>
</reference>
<gene>
    <name evidence="6" type="ORF">TrVE_jg4811</name>
</gene>
<dbReference type="PROSITE" id="PS50005">
    <property type="entry name" value="TPR"/>
    <property type="match status" value="1"/>
</dbReference>
<dbReference type="AlphaFoldDB" id="A0A9W7BGI8"/>